<keyword evidence="11" id="KW-1185">Reference proteome</keyword>
<evidence type="ECO:0000259" key="9">
    <source>
        <dbReference type="Pfam" id="PF00849"/>
    </source>
</evidence>
<dbReference type="CDD" id="cd02869">
    <property type="entry name" value="PseudoU_synth_RluA_like"/>
    <property type="match status" value="1"/>
</dbReference>
<dbReference type="InterPro" id="IPR006145">
    <property type="entry name" value="PsdUridine_synth_RsuA/RluA"/>
</dbReference>
<dbReference type="GO" id="GO:0006396">
    <property type="term" value="P:RNA processing"/>
    <property type="evidence" value="ECO:0007669"/>
    <property type="project" value="UniProtKB-ARBA"/>
</dbReference>
<evidence type="ECO:0000256" key="6">
    <source>
        <dbReference type="ARBA" id="ARBA00031975"/>
    </source>
</evidence>
<keyword evidence="8" id="KW-0694">RNA-binding</keyword>
<accession>A0A2U8BR81</accession>
<evidence type="ECO:0000256" key="1">
    <source>
        <dbReference type="ARBA" id="ARBA00000381"/>
    </source>
</evidence>
<dbReference type="GO" id="GO:0001522">
    <property type="term" value="P:pseudouridine synthesis"/>
    <property type="evidence" value="ECO:0007669"/>
    <property type="project" value="InterPro"/>
</dbReference>
<evidence type="ECO:0000256" key="4">
    <source>
        <dbReference type="ARBA" id="ARBA00017128"/>
    </source>
</evidence>
<dbReference type="Gene3D" id="3.30.2350.10">
    <property type="entry name" value="Pseudouridine synthase"/>
    <property type="match status" value="1"/>
</dbReference>
<comment type="catalytic activity">
    <reaction evidence="1">
        <text>uridine(955/2504/2580) in 23S rRNA = pseudouridine(955/2504/2580) in 23S rRNA</text>
        <dbReference type="Rhea" id="RHEA:42528"/>
        <dbReference type="Rhea" id="RHEA-COMP:10099"/>
        <dbReference type="Rhea" id="RHEA-COMP:10100"/>
        <dbReference type="ChEBI" id="CHEBI:65314"/>
        <dbReference type="ChEBI" id="CHEBI:65315"/>
        <dbReference type="EC" id="5.4.99.24"/>
    </reaction>
</comment>
<organism evidence="10 11">
    <name type="scientific">Candidatus Fokinia solitaria</name>
    <dbReference type="NCBI Taxonomy" id="1802984"/>
    <lineage>
        <taxon>Bacteria</taxon>
        <taxon>Pseudomonadati</taxon>
        <taxon>Pseudomonadota</taxon>
        <taxon>Alphaproteobacteria</taxon>
        <taxon>Rickettsiales</taxon>
        <taxon>Candidatus Midichloriaceae</taxon>
        <taxon>Candidatus Fokinia</taxon>
    </lineage>
</organism>
<dbReference type="RefSeq" id="WP_108672894.1">
    <property type="nucleotide sequence ID" value="NZ_CP025989.1"/>
</dbReference>
<dbReference type="SUPFAM" id="SSF55120">
    <property type="entry name" value="Pseudouridine synthase"/>
    <property type="match status" value="1"/>
</dbReference>
<gene>
    <name evidence="10" type="ORF">Fsol_00029</name>
</gene>
<dbReference type="EC" id="5.4.99.24" evidence="3"/>
<evidence type="ECO:0000256" key="8">
    <source>
        <dbReference type="PROSITE-ProRule" id="PRU00182"/>
    </source>
</evidence>
<evidence type="ECO:0000256" key="2">
    <source>
        <dbReference type="ARBA" id="ARBA00002876"/>
    </source>
</evidence>
<protein>
    <recommendedName>
        <fullName evidence="4">Ribosomal large subunit pseudouridine synthase C</fullName>
        <ecNumber evidence="3">5.4.99.24</ecNumber>
    </recommendedName>
    <alternativeName>
        <fullName evidence="5">23S rRNA pseudouridine(955/2504/2580) synthase</fullName>
    </alternativeName>
    <alternativeName>
        <fullName evidence="6">rRNA pseudouridylate synthase C</fullName>
    </alternativeName>
    <alternativeName>
        <fullName evidence="7">rRNA-uridine isomerase C</fullName>
    </alternativeName>
</protein>
<feature type="domain" description="Pseudouridine synthase RsuA/RluA-like" evidence="9">
    <location>
        <begin position="104"/>
        <end position="248"/>
    </location>
</feature>
<dbReference type="KEGG" id="fso:Fsol_00029"/>
<dbReference type="EMBL" id="CP025989">
    <property type="protein sequence ID" value="AWD32844.1"/>
    <property type="molecule type" value="Genomic_DNA"/>
</dbReference>
<dbReference type="InterPro" id="IPR020103">
    <property type="entry name" value="PsdUridine_synth_cat_dom_sf"/>
</dbReference>
<dbReference type="Proteomes" id="UP000244519">
    <property type="component" value="Chromosome"/>
</dbReference>
<evidence type="ECO:0000313" key="11">
    <source>
        <dbReference type="Proteomes" id="UP000244519"/>
    </source>
</evidence>
<dbReference type="InterPro" id="IPR006224">
    <property type="entry name" value="PsdUridine_synth_RluA-like_CS"/>
</dbReference>
<dbReference type="OrthoDB" id="9807829at2"/>
<evidence type="ECO:0000256" key="5">
    <source>
        <dbReference type="ARBA" id="ARBA00030705"/>
    </source>
</evidence>
<name>A0A2U8BR81_9RICK</name>
<evidence type="ECO:0000313" key="10">
    <source>
        <dbReference type="EMBL" id="AWD32844.1"/>
    </source>
</evidence>
<dbReference type="PROSITE" id="PS01129">
    <property type="entry name" value="PSI_RLU"/>
    <property type="match status" value="1"/>
</dbReference>
<reference evidence="10 11" key="1">
    <citation type="journal article" date="2018" name="Genome Biol. Evol.">
        <title>The Genome Sequence of "Candidatus Fokinia solitaria": Insights on Reductive Evolution in Rickettsiales.</title>
        <authorList>
            <person name="Floriano A.M."/>
            <person name="Castelli M."/>
            <person name="Krenek S."/>
            <person name="Berendonk T.U."/>
            <person name="Bazzocchi C."/>
            <person name="Petroni G."/>
            <person name="Sassera D."/>
        </authorList>
    </citation>
    <scope>NUCLEOTIDE SEQUENCE [LARGE SCALE GENOMIC DNA]</scope>
    <source>
        <strain evidence="10">Rio ETE_ALG 3VII</strain>
    </source>
</reference>
<dbReference type="GO" id="GO:0009982">
    <property type="term" value="F:pseudouridine synthase activity"/>
    <property type="evidence" value="ECO:0007669"/>
    <property type="project" value="InterPro"/>
</dbReference>
<dbReference type="AlphaFoldDB" id="A0A2U8BR81"/>
<dbReference type="InterPro" id="IPR050188">
    <property type="entry name" value="RluA_PseudoU_synthase"/>
</dbReference>
<dbReference type="Pfam" id="PF00849">
    <property type="entry name" value="PseudoU_synth_2"/>
    <property type="match status" value="1"/>
</dbReference>
<dbReference type="PANTHER" id="PTHR21600">
    <property type="entry name" value="MITOCHONDRIAL RNA PSEUDOURIDINE SYNTHASE"/>
    <property type="match status" value="1"/>
</dbReference>
<dbReference type="PROSITE" id="PS50889">
    <property type="entry name" value="S4"/>
    <property type="match status" value="1"/>
</dbReference>
<evidence type="ECO:0000256" key="7">
    <source>
        <dbReference type="ARBA" id="ARBA00033053"/>
    </source>
</evidence>
<comment type="function">
    <text evidence="2">Responsible for synthesis of pseudouridine from uracil at positions 955, 2504 and 2580 in 23S ribosomal RNA.</text>
</comment>
<evidence type="ECO:0000256" key="3">
    <source>
        <dbReference type="ARBA" id="ARBA00012785"/>
    </source>
</evidence>
<dbReference type="GO" id="GO:0003723">
    <property type="term" value="F:RNA binding"/>
    <property type="evidence" value="ECO:0007669"/>
    <property type="project" value="UniProtKB-KW"/>
</dbReference>
<proteinExistence type="predicted"/>
<dbReference type="GO" id="GO:0140098">
    <property type="term" value="F:catalytic activity, acting on RNA"/>
    <property type="evidence" value="ECO:0007669"/>
    <property type="project" value="UniProtKB-ARBA"/>
</dbReference>
<sequence>MMDMSFVVGESENNLRIEKAIVKFAQTNNFILNFRDVSIFLRKGLLYHNEKKVKRSMIVQEGDRILVKYFHHRHVATEKKQINEEIAEAFLIKVRKNIIYDTKDFLVLNKEAGWAVQGGSNIKVSIDDILPLLDDKCTMKLVHRIDMRTSGALLIAKNGNYAKVLSEMFAQHEIRKIYIGIVVMNDLSISIRDNSVTHDVIKYYEKDRLKQRDAITKHKVLCRSPEANIMLMQFEIETGRKHQVRIHAMNAGMPILGDEKYGRRKKILAQGHIHDEMFLHSYRVQFEYKNDKVDVIAPLPTHFIEMCNEYFPSISIKNRMFEN</sequence>